<feature type="region of interest" description="Disordered" evidence="1">
    <location>
        <begin position="1"/>
        <end position="29"/>
    </location>
</feature>
<evidence type="ECO:0000256" key="1">
    <source>
        <dbReference type="SAM" id="MobiDB-lite"/>
    </source>
</evidence>
<reference evidence="4" key="1">
    <citation type="submission" date="2024-07" db="EMBL/GenBank/DDBJ databases">
        <title>Two chromosome-level genome assemblies of Korean endemic species Abeliophyllum distichum and Forsythia ovata (Oleaceae).</title>
        <authorList>
            <person name="Jang H."/>
        </authorList>
    </citation>
    <scope>NUCLEOTIDE SEQUENCE [LARGE SCALE GENOMIC DNA]</scope>
</reference>
<dbReference type="AlphaFoldDB" id="A0ABD1UKG3"/>
<protein>
    <submittedName>
        <fullName evidence="3">No apical meristem-associated</fullName>
    </submittedName>
</protein>
<feature type="compositionally biased region" description="Polar residues" evidence="1">
    <location>
        <begin position="103"/>
        <end position="113"/>
    </location>
</feature>
<dbReference type="InterPro" id="IPR029466">
    <property type="entry name" value="NAM-associated_C"/>
</dbReference>
<comment type="caution">
    <text evidence="3">The sequence shown here is derived from an EMBL/GenBank/DDBJ whole genome shotgun (WGS) entry which is preliminary data.</text>
</comment>
<name>A0ABD1UKG3_9LAMI</name>
<organism evidence="3 4">
    <name type="scientific">Abeliophyllum distichum</name>
    <dbReference type="NCBI Taxonomy" id="126358"/>
    <lineage>
        <taxon>Eukaryota</taxon>
        <taxon>Viridiplantae</taxon>
        <taxon>Streptophyta</taxon>
        <taxon>Embryophyta</taxon>
        <taxon>Tracheophyta</taxon>
        <taxon>Spermatophyta</taxon>
        <taxon>Magnoliopsida</taxon>
        <taxon>eudicotyledons</taxon>
        <taxon>Gunneridae</taxon>
        <taxon>Pentapetalae</taxon>
        <taxon>asterids</taxon>
        <taxon>lamiids</taxon>
        <taxon>Lamiales</taxon>
        <taxon>Oleaceae</taxon>
        <taxon>Forsythieae</taxon>
        <taxon>Abeliophyllum</taxon>
    </lineage>
</organism>
<dbReference type="Pfam" id="PF14303">
    <property type="entry name" value="NAM-associated"/>
    <property type="match status" value="1"/>
</dbReference>
<evidence type="ECO:0000313" key="4">
    <source>
        <dbReference type="Proteomes" id="UP001604336"/>
    </source>
</evidence>
<dbReference type="Proteomes" id="UP001604336">
    <property type="component" value="Unassembled WGS sequence"/>
</dbReference>
<evidence type="ECO:0000313" key="3">
    <source>
        <dbReference type="EMBL" id="KAL2525441.1"/>
    </source>
</evidence>
<keyword evidence="4" id="KW-1185">Reference proteome</keyword>
<feature type="region of interest" description="Disordered" evidence="1">
    <location>
        <begin position="94"/>
        <end position="120"/>
    </location>
</feature>
<proteinExistence type="predicted"/>
<feature type="domain" description="No apical meristem-associated C-terminal" evidence="2">
    <location>
        <begin position="4"/>
        <end position="90"/>
    </location>
</feature>
<dbReference type="EMBL" id="JBFOLK010000003">
    <property type="protein sequence ID" value="KAL2525441.1"/>
    <property type="molecule type" value="Genomic_DNA"/>
</dbReference>
<evidence type="ECO:0000259" key="2">
    <source>
        <dbReference type="Pfam" id="PF14303"/>
    </source>
</evidence>
<accession>A0ABD1UKG3</accession>
<gene>
    <name evidence="3" type="ORF">Adt_10495</name>
</gene>
<sequence length="120" mass="14005">MQYEKPMGRKAVKQVKKDKNVDSSNSQSRIANSMEAMAEQALNWNVSRATFYEDHSKMQRFNWELNIMNKDISTLSPRRAKYFWLKQDEILASLDAPKAPHDNPNSNNSNRDYTQPCIYS</sequence>